<proteinExistence type="predicted"/>
<protein>
    <submittedName>
        <fullName evidence="1">Uncharacterized protein</fullName>
    </submittedName>
</protein>
<evidence type="ECO:0000313" key="1">
    <source>
        <dbReference type="EMBL" id="KAI3793709.1"/>
    </source>
</evidence>
<evidence type="ECO:0000313" key="2">
    <source>
        <dbReference type="Proteomes" id="UP001056120"/>
    </source>
</evidence>
<organism evidence="1 2">
    <name type="scientific">Smallanthus sonchifolius</name>
    <dbReference type="NCBI Taxonomy" id="185202"/>
    <lineage>
        <taxon>Eukaryota</taxon>
        <taxon>Viridiplantae</taxon>
        <taxon>Streptophyta</taxon>
        <taxon>Embryophyta</taxon>
        <taxon>Tracheophyta</taxon>
        <taxon>Spermatophyta</taxon>
        <taxon>Magnoliopsida</taxon>
        <taxon>eudicotyledons</taxon>
        <taxon>Gunneridae</taxon>
        <taxon>Pentapetalae</taxon>
        <taxon>asterids</taxon>
        <taxon>campanulids</taxon>
        <taxon>Asterales</taxon>
        <taxon>Asteraceae</taxon>
        <taxon>Asteroideae</taxon>
        <taxon>Heliantheae alliance</taxon>
        <taxon>Millerieae</taxon>
        <taxon>Smallanthus</taxon>
    </lineage>
</organism>
<comment type="caution">
    <text evidence="1">The sequence shown here is derived from an EMBL/GenBank/DDBJ whole genome shotgun (WGS) entry which is preliminary data.</text>
</comment>
<name>A0ACB9HD52_9ASTR</name>
<reference evidence="2" key="1">
    <citation type="journal article" date="2022" name="Mol. Ecol. Resour.">
        <title>The genomes of chicory, endive, great burdock and yacon provide insights into Asteraceae palaeo-polyploidization history and plant inulin production.</title>
        <authorList>
            <person name="Fan W."/>
            <person name="Wang S."/>
            <person name="Wang H."/>
            <person name="Wang A."/>
            <person name="Jiang F."/>
            <person name="Liu H."/>
            <person name="Zhao H."/>
            <person name="Xu D."/>
            <person name="Zhang Y."/>
        </authorList>
    </citation>
    <scope>NUCLEOTIDE SEQUENCE [LARGE SCALE GENOMIC DNA]</scope>
    <source>
        <strain evidence="2">cv. Yunnan</strain>
    </source>
</reference>
<accession>A0ACB9HD52</accession>
<gene>
    <name evidence="1" type="ORF">L1987_36330</name>
</gene>
<reference evidence="1 2" key="2">
    <citation type="journal article" date="2022" name="Mol. Ecol. Resour.">
        <title>The genomes of chicory, endive, great burdock and yacon provide insights into Asteraceae paleo-polyploidization history and plant inulin production.</title>
        <authorList>
            <person name="Fan W."/>
            <person name="Wang S."/>
            <person name="Wang H."/>
            <person name="Wang A."/>
            <person name="Jiang F."/>
            <person name="Liu H."/>
            <person name="Zhao H."/>
            <person name="Xu D."/>
            <person name="Zhang Y."/>
        </authorList>
    </citation>
    <scope>NUCLEOTIDE SEQUENCE [LARGE SCALE GENOMIC DNA]</scope>
    <source>
        <strain evidence="2">cv. Yunnan</strain>
        <tissue evidence="1">Leaves</tissue>
    </source>
</reference>
<dbReference type="EMBL" id="CM042029">
    <property type="protein sequence ID" value="KAI3793709.1"/>
    <property type="molecule type" value="Genomic_DNA"/>
</dbReference>
<sequence>MATAGTRWGVVMSCDAGFSKQVVELDFLYPSEGIHRRWDNGYCITSVAATLDQTALILSVPRRKPGAQDTLRTSQFPSTQVKEKWAKHLYLACICYGRTEFTKEAIEDITAPPLDDQLREYKAKAVDITKSIDAKVAEAGCYTEKAARLKRTSGRNTIPG</sequence>
<dbReference type="Proteomes" id="UP001056120">
    <property type="component" value="Linkage Group LG12"/>
</dbReference>
<keyword evidence="2" id="KW-1185">Reference proteome</keyword>